<dbReference type="EMBL" id="LTDM01000023">
    <property type="protein sequence ID" value="OLS02541.1"/>
    <property type="molecule type" value="Genomic_DNA"/>
</dbReference>
<sequence>MNKFKIITIVFLLMIILSACSISEPSINERLKAPKNTTTPLEGKWNVTDYIPISGTNSKEEKEYMGQPALFHKEGLIFMNYYTVKPSFKMKKVNAVDYFLYKYKISANKLGIDSKNVEVFSIYNDNQFFMEVVKDNKGNLFLYMEDGFYKLEKMIDKVSIEEIKKYIDIEEKMTENLKDKKTENQNSGILLGIKTSKFDEKNNAPDWSYSTIWINTKDKEVEEIYKIDELLLPRKNGFWEIDVNRTIEKDYISDEINANPQIYIKDDKKISSSFIENEVTRSEELNLQEKSILKNILYVGKNYISTESIDMANKNKRTMKMQTVDNLKNNNSINLGDIIEGGKEIFLEGAQSLLNIDETVLLDEGNIGLTRKNGYWMLKGRVNYEKNEEELNKDFIIKAVPPEEMIGYDMHFILWDELKRKFPNMIDMYSSPNEDIVIIRNQFELLVYSNDLLEDINSHPLARIEIPESDSIVMAEWSTQKYTEIWRNEILKRDAKKIEW</sequence>
<dbReference type="AlphaFoldDB" id="A0A1U7M5H6"/>
<evidence type="ECO:0000313" key="1">
    <source>
        <dbReference type="EMBL" id="OLS02541.1"/>
    </source>
</evidence>
<evidence type="ECO:0008006" key="3">
    <source>
        <dbReference type="Google" id="ProtNLM"/>
    </source>
</evidence>
<accession>A0A1U7M5H6</accession>
<dbReference type="PROSITE" id="PS51257">
    <property type="entry name" value="PROKAR_LIPOPROTEIN"/>
    <property type="match status" value="1"/>
</dbReference>
<proteinExistence type="predicted"/>
<protein>
    <recommendedName>
        <fullName evidence="3">Lipoprotein</fullName>
    </recommendedName>
</protein>
<evidence type="ECO:0000313" key="2">
    <source>
        <dbReference type="Proteomes" id="UP000186112"/>
    </source>
</evidence>
<dbReference type="Proteomes" id="UP000186112">
    <property type="component" value="Unassembled WGS sequence"/>
</dbReference>
<organism evidence="1 2">
    <name type="scientific">Tissierella creatinophila DSM 6911</name>
    <dbReference type="NCBI Taxonomy" id="1123403"/>
    <lineage>
        <taxon>Bacteria</taxon>
        <taxon>Bacillati</taxon>
        <taxon>Bacillota</taxon>
        <taxon>Tissierellia</taxon>
        <taxon>Tissierellales</taxon>
        <taxon>Tissierellaceae</taxon>
        <taxon>Tissierella</taxon>
    </lineage>
</organism>
<reference evidence="1 2" key="1">
    <citation type="submission" date="2016-02" db="EMBL/GenBank/DDBJ databases">
        <title>Genome sequence of Tissierella creatinophila DSM 6911.</title>
        <authorList>
            <person name="Poehlein A."/>
            <person name="Daniel R."/>
        </authorList>
    </citation>
    <scope>NUCLEOTIDE SEQUENCE [LARGE SCALE GENOMIC DNA]</scope>
    <source>
        <strain evidence="1 2">DSM 6911</strain>
    </source>
</reference>
<keyword evidence="2" id="KW-1185">Reference proteome</keyword>
<dbReference type="OrthoDB" id="2677224at2"/>
<dbReference type="RefSeq" id="WP_075726684.1">
    <property type="nucleotide sequence ID" value="NZ_LTDM01000023.1"/>
</dbReference>
<gene>
    <name evidence="1" type="ORF">TICRE_14970</name>
</gene>
<comment type="caution">
    <text evidence="1">The sequence shown here is derived from an EMBL/GenBank/DDBJ whole genome shotgun (WGS) entry which is preliminary data.</text>
</comment>
<name>A0A1U7M5H6_TISCR</name>